<dbReference type="EMBL" id="AGNL01044657">
    <property type="protein sequence ID" value="EJK49562.1"/>
    <property type="molecule type" value="Genomic_DNA"/>
</dbReference>
<gene>
    <name evidence="2" type="ORF">THAOC_31551</name>
</gene>
<reference evidence="2 3" key="1">
    <citation type="journal article" date="2012" name="Genome Biol.">
        <title>Genome and low-iron response of an oceanic diatom adapted to chronic iron limitation.</title>
        <authorList>
            <person name="Lommer M."/>
            <person name="Specht M."/>
            <person name="Roy A.S."/>
            <person name="Kraemer L."/>
            <person name="Andreson R."/>
            <person name="Gutowska M.A."/>
            <person name="Wolf J."/>
            <person name="Bergner S.V."/>
            <person name="Schilhabel M.B."/>
            <person name="Klostermeier U.C."/>
            <person name="Beiko R.G."/>
            <person name="Rosenstiel P."/>
            <person name="Hippler M."/>
            <person name="Laroche J."/>
        </authorList>
    </citation>
    <scope>NUCLEOTIDE SEQUENCE [LARGE SCALE GENOMIC DNA]</scope>
    <source>
        <strain evidence="2 3">CCMP1005</strain>
    </source>
</reference>
<proteinExistence type="predicted"/>
<dbReference type="AlphaFoldDB" id="K0RSA6"/>
<dbReference type="OMA" id="NTDDDQP"/>
<evidence type="ECO:0000256" key="1">
    <source>
        <dbReference type="SAM" id="MobiDB-lite"/>
    </source>
</evidence>
<accession>K0RSA6</accession>
<feature type="region of interest" description="Disordered" evidence="1">
    <location>
        <begin position="1"/>
        <end position="29"/>
    </location>
</feature>
<evidence type="ECO:0000313" key="3">
    <source>
        <dbReference type="Proteomes" id="UP000266841"/>
    </source>
</evidence>
<protein>
    <submittedName>
        <fullName evidence="2">Uncharacterized protein</fullName>
    </submittedName>
</protein>
<evidence type="ECO:0000313" key="2">
    <source>
        <dbReference type="EMBL" id="EJK49562.1"/>
    </source>
</evidence>
<comment type="caution">
    <text evidence="2">The sequence shown here is derived from an EMBL/GenBank/DDBJ whole genome shotgun (WGS) entry which is preliminary data.</text>
</comment>
<organism evidence="2 3">
    <name type="scientific">Thalassiosira oceanica</name>
    <name type="common">Marine diatom</name>
    <dbReference type="NCBI Taxonomy" id="159749"/>
    <lineage>
        <taxon>Eukaryota</taxon>
        <taxon>Sar</taxon>
        <taxon>Stramenopiles</taxon>
        <taxon>Ochrophyta</taxon>
        <taxon>Bacillariophyta</taxon>
        <taxon>Coscinodiscophyceae</taxon>
        <taxon>Thalassiosirophycidae</taxon>
        <taxon>Thalassiosirales</taxon>
        <taxon>Thalassiosiraceae</taxon>
        <taxon>Thalassiosira</taxon>
    </lineage>
</organism>
<dbReference type="eggNOG" id="ENOG502TCMV">
    <property type="taxonomic scope" value="Eukaryota"/>
</dbReference>
<dbReference type="Proteomes" id="UP000266841">
    <property type="component" value="Unassembled WGS sequence"/>
</dbReference>
<sequence>MDSKGESPRQPRQFRLSSTGDVVNSEEADNNPVLMEARLTEMIVSLQQLIKTNEQLEEALCETMDEDLLQALKENDELILRRRRAAAVLAAKLHERSGVDISLSDKVPPYAGSSVLKRIEDTRREKGEGRDGGMYL</sequence>
<name>K0RSA6_THAOC</name>
<keyword evidence="3" id="KW-1185">Reference proteome</keyword>
<dbReference type="OrthoDB" id="10522879at2759"/>